<comment type="similarity">
    <text evidence="14">Belongs to the protein kinase superfamily. Tyr protein kinase family. Fes/fps subfamily.</text>
</comment>
<keyword evidence="12" id="KW-0829">Tyrosine-protein kinase</keyword>
<dbReference type="Gene3D" id="3.30.200.20">
    <property type="entry name" value="Phosphorylase Kinase, domain 1"/>
    <property type="match status" value="1"/>
</dbReference>
<accession>A0A4U5M9D2</accession>
<evidence type="ECO:0000313" key="19">
    <source>
        <dbReference type="Proteomes" id="UP000298663"/>
    </source>
</evidence>
<evidence type="ECO:0000256" key="6">
    <source>
        <dbReference type="ARBA" id="ARBA00022679"/>
    </source>
</evidence>
<keyword evidence="11" id="KW-0472">Membrane</keyword>
<gene>
    <name evidence="18" type="ORF">L596_025952</name>
</gene>
<feature type="compositionally biased region" description="Basic and acidic residues" evidence="16">
    <location>
        <begin position="29"/>
        <end position="41"/>
    </location>
</feature>
<dbReference type="FunFam" id="3.30.200.20:FF:000194">
    <property type="entry name" value="protein-tyrosine kinase 2-beta isoform X1"/>
    <property type="match status" value="1"/>
</dbReference>
<keyword evidence="7 15" id="KW-0547">Nucleotide-binding</keyword>
<feature type="region of interest" description="Disordered" evidence="16">
    <location>
        <begin position="317"/>
        <end position="394"/>
    </location>
</feature>
<evidence type="ECO:0000256" key="14">
    <source>
        <dbReference type="ARBA" id="ARBA00061333"/>
    </source>
</evidence>
<reference evidence="18 19" key="1">
    <citation type="journal article" date="2015" name="Genome Biol.">
        <title>Comparative genomics of Steinernema reveals deeply conserved gene regulatory networks.</title>
        <authorList>
            <person name="Dillman A.R."/>
            <person name="Macchietto M."/>
            <person name="Porter C.F."/>
            <person name="Rogers A."/>
            <person name="Williams B."/>
            <person name="Antoshechkin I."/>
            <person name="Lee M.M."/>
            <person name="Goodwin Z."/>
            <person name="Lu X."/>
            <person name="Lewis E.E."/>
            <person name="Goodrich-Blair H."/>
            <person name="Stock S.P."/>
            <person name="Adams B.J."/>
            <person name="Sternberg P.W."/>
            <person name="Mortazavi A."/>
        </authorList>
    </citation>
    <scope>NUCLEOTIDE SEQUENCE [LARGE SCALE GENOMIC DNA]</scope>
    <source>
        <strain evidence="18 19">ALL</strain>
    </source>
</reference>
<comment type="subcellular location">
    <subcellularLocation>
        <location evidence="1">Cell membrane</location>
        <topology evidence="1">Peripheral membrane protein</topology>
    </subcellularLocation>
    <subcellularLocation>
        <location evidence="2">Cytoplasm</location>
    </subcellularLocation>
</comment>
<evidence type="ECO:0000256" key="8">
    <source>
        <dbReference type="ARBA" id="ARBA00022777"/>
    </source>
</evidence>
<keyword evidence="10" id="KW-0727">SH2 domain</keyword>
<evidence type="ECO:0000256" key="7">
    <source>
        <dbReference type="ARBA" id="ARBA00022741"/>
    </source>
</evidence>
<dbReference type="PROSITE" id="PS50011">
    <property type="entry name" value="PROTEIN_KINASE_DOM"/>
    <property type="match status" value="1"/>
</dbReference>
<dbReference type="PANTHER" id="PTHR24418">
    <property type="entry name" value="TYROSINE-PROTEIN KINASE"/>
    <property type="match status" value="1"/>
</dbReference>
<organism evidence="18 19">
    <name type="scientific">Steinernema carpocapsae</name>
    <name type="common">Entomopathogenic nematode</name>
    <dbReference type="NCBI Taxonomy" id="34508"/>
    <lineage>
        <taxon>Eukaryota</taxon>
        <taxon>Metazoa</taxon>
        <taxon>Ecdysozoa</taxon>
        <taxon>Nematoda</taxon>
        <taxon>Chromadorea</taxon>
        <taxon>Rhabditida</taxon>
        <taxon>Tylenchina</taxon>
        <taxon>Panagrolaimomorpha</taxon>
        <taxon>Strongyloidoidea</taxon>
        <taxon>Steinernematidae</taxon>
        <taxon>Steinernema</taxon>
    </lineage>
</organism>
<keyword evidence="5" id="KW-0963">Cytoplasm</keyword>
<sequence>MVTKKSGQSKEMIRSNSKPKSRSLASKDNFSKAELSSEGKSKSVAKSQAKSKVSKREEGDEQPVDEALLKTMGRALTHNQCEQAAKVRNLRDEQSASSPHFAQLQGRTLVLREAKKKTLTELKYHVKEKYPVQTDGTLLVSAVPRPDFYILHEHIEVKKKLGGGAFGEVFTGVWKKNDSETVDVAVKKLKGMMLKKQRTEFVKEAKLMKRFDHANIVRVFGVAPQEEPVMIVLELASGGSLLVNHSLVSTFNHISLLEPLKNASRCDHRSTPQLLHGYRNTSVQIPTYSVGTKSTTVLTCGQPNGRPRLRGHVFSNVGPMKKKIEEPIHRSSPTPRRRLQEAPEDLLRLPEASPQPDVPESTAKEVHQVRQRRHPHSDEPPDSRIAPVSPMLKR</sequence>
<keyword evidence="9 15" id="KW-0067">ATP-binding</keyword>
<dbReference type="SUPFAM" id="SSF56112">
    <property type="entry name" value="Protein kinase-like (PK-like)"/>
    <property type="match status" value="1"/>
</dbReference>
<proteinExistence type="inferred from homology"/>
<dbReference type="STRING" id="34508.A0A4U5M9D2"/>
<dbReference type="EMBL" id="AZBU02000009">
    <property type="protein sequence ID" value="TKR65564.1"/>
    <property type="molecule type" value="Genomic_DNA"/>
</dbReference>
<evidence type="ECO:0000256" key="16">
    <source>
        <dbReference type="SAM" id="MobiDB-lite"/>
    </source>
</evidence>
<dbReference type="EC" id="2.7.10.2" evidence="3"/>
<evidence type="ECO:0000256" key="5">
    <source>
        <dbReference type="ARBA" id="ARBA00022490"/>
    </source>
</evidence>
<evidence type="ECO:0000313" key="18">
    <source>
        <dbReference type="EMBL" id="TKR65564.1"/>
    </source>
</evidence>
<dbReference type="GO" id="GO:0005524">
    <property type="term" value="F:ATP binding"/>
    <property type="evidence" value="ECO:0007669"/>
    <property type="project" value="UniProtKB-UniRule"/>
</dbReference>
<feature type="region of interest" description="Disordered" evidence="16">
    <location>
        <begin position="1"/>
        <end position="64"/>
    </location>
</feature>
<protein>
    <recommendedName>
        <fullName evidence="3">non-specific protein-tyrosine kinase</fullName>
        <ecNumber evidence="3">2.7.10.2</ecNumber>
    </recommendedName>
</protein>
<dbReference type="Proteomes" id="UP000298663">
    <property type="component" value="Unassembled WGS sequence"/>
</dbReference>
<evidence type="ECO:0000256" key="10">
    <source>
        <dbReference type="ARBA" id="ARBA00022999"/>
    </source>
</evidence>
<dbReference type="AlphaFoldDB" id="A0A4U5M9D2"/>
<keyword evidence="4" id="KW-1003">Cell membrane</keyword>
<feature type="compositionally biased region" description="Polar residues" evidence="16">
    <location>
        <begin position="14"/>
        <end position="28"/>
    </location>
</feature>
<dbReference type="PROSITE" id="PS00107">
    <property type="entry name" value="PROTEIN_KINASE_ATP"/>
    <property type="match status" value="1"/>
</dbReference>
<dbReference type="GO" id="GO:0005886">
    <property type="term" value="C:plasma membrane"/>
    <property type="evidence" value="ECO:0007669"/>
    <property type="project" value="UniProtKB-SubCell"/>
</dbReference>
<keyword evidence="8" id="KW-0418">Kinase</keyword>
<evidence type="ECO:0000256" key="15">
    <source>
        <dbReference type="PROSITE-ProRule" id="PRU10141"/>
    </source>
</evidence>
<comment type="caution">
    <text evidence="18">The sequence shown here is derived from an EMBL/GenBank/DDBJ whole genome shotgun (WGS) entry which is preliminary data.</text>
</comment>
<evidence type="ECO:0000256" key="4">
    <source>
        <dbReference type="ARBA" id="ARBA00022475"/>
    </source>
</evidence>
<evidence type="ECO:0000256" key="11">
    <source>
        <dbReference type="ARBA" id="ARBA00023136"/>
    </source>
</evidence>
<comment type="catalytic activity">
    <reaction evidence="13">
        <text>L-tyrosyl-[protein] + ATP = O-phospho-L-tyrosyl-[protein] + ADP + H(+)</text>
        <dbReference type="Rhea" id="RHEA:10596"/>
        <dbReference type="Rhea" id="RHEA-COMP:10136"/>
        <dbReference type="Rhea" id="RHEA-COMP:20101"/>
        <dbReference type="ChEBI" id="CHEBI:15378"/>
        <dbReference type="ChEBI" id="CHEBI:30616"/>
        <dbReference type="ChEBI" id="CHEBI:46858"/>
        <dbReference type="ChEBI" id="CHEBI:61978"/>
        <dbReference type="ChEBI" id="CHEBI:456216"/>
        <dbReference type="EC" id="2.7.10.2"/>
    </reaction>
</comment>
<feature type="domain" description="Protein kinase" evidence="17">
    <location>
        <begin position="155"/>
        <end position="394"/>
    </location>
</feature>
<feature type="compositionally biased region" description="Basic and acidic residues" evidence="16">
    <location>
        <begin position="338"/>
        <end position="348"/>
    </location>
</feature>
<keyword evidence="19" id="KW-1185">Reference proteome</keyword>
<evidence type="ECO:0000259" key="17">
    <source>
        <dbReference type="PROSITE" id="PS50011"/>
    </source>
</evidence>
<dbReference type="InterPro" id="IPR011009">
    <property type="entry name" value="Kinase-like_dom_sf"/>
</dbReference>
<keyword evidence="6" id="KW-0808">Transferase</keyword>
<dbReference type="GO" id="GO:0005737">
    <property type="term" value="C:cytoplasm"/>
    <property type="evidence" value="ECO:0007669"/>
    <property type="project" value="UniProtKB-SubCell"/>
</dbReference>
<dbReference type="InterPro" id="IPR001245">
    <property type="entry name" value="Ser-Thr/Tyr_kinase_cat_dom"/>
</dbReference>
<dbReference type="InterPro" id="IPR050198">
    <property type="entry name" value="Non-receptor_tyrosine_kinases"/>
</dbReference>
<evidence type="ECO:0000256" key="12">
    <source>
        <dbReference type="ARBA" id="ARBA00023137"/>
    </source>
</evidence>
<dbReference type="GO" id="GO:0004715">
    <property type="term" value="F:non-membrane spanning protein tyrosine kinase activity"/>
    <property type="evidence" value="ECO:0007669"/>
    <property type="project" value="UniProtKB-EC"/>
</dbReference>
<dbReference type="InterPro" id="IPR000719">
    <property type="entry name" value="Prot_kinase_dom"/>
</dbReference>
<feature type="compositionally biased region" description="Low complexity" evidence="16">
    <location>
        <begin position="42"/>
        <end position="51"/>
    </location>
</feature>
<dbReference type="Pfam" id="PF07714">
    <property type="entry name" value="PK_Tyr_Ser-Thr"/>
    <property type="match status" value="1"/>
</dbReference>
<reference evidence="18 19" key="2">
    <citation type="journal article" date="2019" name="G3 (Bethesda)">
        <title>Hybrid Assembly of the Genome of the Entomopathogenic Nematode Steinernema carpocapsae Identifies the X-Chromosome.</title>
        <authorList>
            <person name="Serra L."/>
            <person name="Macchietto M."/>
            <person name="Macias-Munoz A."/>
            <person name="McGill C.J."/>
            <person name="Rodriguez I.M."/>
            <person name="Rodriguez B."/>
            <person name="Murad R."/>
            <person name="Mortazavi A."/>
        </authorList>
    </citation>
    <scope>NUCLEOTIDE SEQUENCE [LARGE SCALE GENOMIC DNA]</scope>
    <source>
        <strain evidence="18 19">ALL</strain>
    </source>
</reference>
<evidence type="ECO:0000256" key="2">
    <source>
        <dbReference type="ARBA" id="ARBA00004496"/>
    </source>
</evidence>
<feature type="binding site" evidence="15">
    <location>
        <position position="188"/>
    </location>
    <ligand>
        <name>ATP</name>
        <dbReference type="ChEBI" id="CHEBI:30616"/>
    </ligand>
</feature>
<dbReference type="InterPro" id="IPR017441">
    <property type="entry name" value="Protein_kinase_ATP_BS"/>
</dbReference>
<evidence type="ECO:0000256" key="3">
    <source>
        <dbReference type="ARBA" id="ARBA00011903"/>
    </source>
</evidence>
<evidence type="ECO:0000256" key="1">
    <source>
        <dbReference type="ARBA" id="ARBA00004202"/>
    </source>
</evidence>
<name>A0A4U5M9D2_STECR</name>
<evidence type="ECO:0000256" key="13">
    <source>
        <dbReference type="ARBA" id="ARBA00051245"/>
    </source>
</evidence>
<dbReference type="OrthoDB" id="546826at2759"/>
<evidence type="ECO:0000256" key="9">
    <source>
        <dbReference type="ARBA" id="ARBA00022840"/>
    </source>
</evidence>